<dbReference type="OrthoDB" id="8181984at2"/>
<gene>
    <name evidence="1" type="ORF">FXF65_31075</name>
</gene>
<name>A0A5D0TW06_9ACTN</name>
<dbReference type="Gene3D" id="3.40.630.30">
    <property type="match status" value="1"/>
</dbReference>
<dbReference type="SUPFAM" id="SSF55729">
    <property type="entry name" value="Acyl-CoA N-acyltransferases (Nat)"/>
    <property type="match status" value="1"/>
</dbReference>
<sequence>MPPSVTGLDLCAVFAGAAGGCTSGRPGYGCSRGVPRAVSVAGMGGQRSDGGPATERSDWRPCSESADVCAPRVRVVGGIGEVEAECWNALAGADDFYMSHEWLASIERDRVARARYVLALAGDRLIGALPIYRLLYEGGTFYQNQRFRTLLGIEGDHLVAGSRLCNRGGVLLADDLRADVGEQTVRVLLQAALAVAEGEGLHGIVLPYLPAAQVQRIRRAAWVVAARDDAEAIVSGASVGVDAYVERLPKKRRYYARQERDRYAKAGWRSGVEPLAGCVPEVARLVSEVNRRHGDTVPDFLLRRIFRWEARAVGPRAVVLTCRDERGALVACAVDFVWRDMLYLHAVGLDHERLRDSFEYFNLMIYRAIEYASEHGLDRLHLGLVTRAKTLRGAVANPLWTAAVLCGTAGRAPGVRFVDGSADTGM</sequence>
<comment type="caution">
    <text evidence="1">The sequence shown here is derived from an EMBL/GenBank/DDBJ whole genome shotgun (WGS) entry which is preliminary data.</text>
</comment>
<evidence type="ECO:0000313" key="1">
    <source>
        <dbReference type="EMBL" id="TYC10358.1"/>
    </source>
</evidence>
<proteinExistence type="predicted"/>
<dbReference type="GO" id="GO:0016740">
    <property type="term" value="F:transferase activity"/>
    <property type="evidence" value="ECO:0007669"/>
    <property type="project" value="UniProtKB-KW"/>
</dbReference>
<organism evidence="1 2">
    <name type="scientific">Actinomadura syzygii</name>
    <dbReference type="NCBI Taxonomy" id="1427538"/>
    <lineage>
        <taxon>Bacteria</taxon>
        <taxon>Bacillati</taxon>
        <taxon>Actinomycetota</taxon>
        <taxon>Actinomycetes</taxon>
        <taxon>Streptosporangiales</taxon>
        <taxon>Thermomonosporaceae</taxon>
        <taxon>Actinomadura</taxon>
    </lineage>
</organism>
<dbReference type="EMBL" id="VSFF01000012">
    <property type="protein sequence ID" value="TYC10358.1"/>
    <property type="molecule type" value="Genomic_DNA"/>
</dbReference>
<protein>
    <submittedName>
        <fullName evidence="1">GNAT family N-acetyltransferase</fullName>
    </submittedName>
</protein>
<dbReference type="InterPro" id="IPR007434">
    <property type="entry name" value="FemAB-like"/>
</dbReference>
<accession>A0A5D0TW06</accession>
<dbReference type="InterPro" id="IPR016181">
    <property type="entry name" value="Acyl_CoA_acyltransferase"/>
</dbReference>
<keyword evidence="1" id="KW-0808">Transferase</keyword>
<dbReference type="Pfam" id="PF04339">
    <property type="entry name" value="FemAB_like"/>
    <property type="match status" value="1"/>
</dbReference>
<evidence type="ECO:0000313" key="2">
    <source>
        <dbReference type="Proteomes" id="UP000322634"/>
    </source>
</evidence>
<reference evidence="1 2" key="1">
    <citation type="submission" date="2019-08" db="EMBL/GenBank/DDBJ databases">
        <title>Actinomadura sp. nov. CYP1-5 isolated from mountain soil.</title>
        <authorList>
            <person name="Songsumanus A."/>
            <person name="Kuncharoen N."/>
            <person name="Kudo T."/>
            <person name="Yuki M."/>
            <person name="Igarashi Y."/>
            <person name="Tanasupawat S."/>
        </authorList>
    </citation>
    <scope>NUCLEOTIDE SEQUENCE [LARGE SCALE GENOMIC DNA]</scope>
    <source>
        <strain evidence="1 2">GKU157</strain>
    </source>
</reference>
<dbReference type="RefSeq" id="WP_148353611.1">
    <property type="nucleotide sequence ID" value="NZ_VSFF01000012.1"/>
</dbReference>
<dbReference type="AlphaFoldDB" id="A0A5D0TW06"/>
<keyword evidence="2" id="KW-1185">Reference proteome</keyword>
<dbReference type="Proteomes" id="UP000322634">
    <property type="component" value="Unassembled WGS sequence"/>
</dbReference>